<organism evidence="8 9">
    <name type="scientific">Sandarakinorhabdus glacialis</name>
    <dbReference type="NCBI Taxonomy" id="1614636"/>
    <lineage>
        <taxon>Bacteria</taxon>
        <taxon>Pseudomonadati</taxon>
        <taxon>Pseudomonadota</taxon>
        <taxon>Alphaproteobacteria</taxon>
        <taxon>Sphingomonadales</taxon>
        <taxon>Sphingosinicellaceae</taxon>
        <taxon>Sandarakinorhabdus</taxon>
    </lineage>
</organism>
<name>A0A917A0Y3_9SPHN</name>
<keyword evidence="6" id="KW-0560">Oxidoreductase</keyword>
<evidence type="ECO:0000256" key="1">
    <source>
        <dbReference type="ARBA" id="ARBA00001974"/>
    </source>
</evidence>
<reference evidence="8" key="2">
    <citation type="submission" date="2020-09" db="EMBL/GenBank/DDBJ databases">
        <authorList>
            <person name="Sun Q."/>
            <person name="Zhou Y."/>
        </authorList>
    </citation>
    <scope>NUCLEOTIDE SEQUENCE</scope>
    <source>
        <strain evidence="8">CGMCC 1.15519</strain>
    </source>
</reference>
<dbReference type="InterPro" id="IPR036188">
    <property type="entry name" value="FAD/NAD-bd_sf"/>
</dbReference>
<proteinExistence type="inferred from homology"/>
<gene>
    <name evidence="8" type="ORF">GCM10011529_27690</name>
</gene>
<evidence type="ECO:0000313" key="8">
    <source>
        <dbReference type="EMBL" id="GGE19578.1"/>
    </source>
</evidence>
<reference evidence="8" key="1">
    <citation type="journal article" date="2014" name="Int. J. Syst. Evol. Microbiol.">
        <title>Complete genome sequence of Corynebacterium casei LMG S-19264T (=DSM 44701T), isolated from a smear-ripened cheese.</title>
        <authorList>
            <consortium name="US DOE Joint Genome Institute (JGI-PGF)"/>
            <person name="Walter F."/>
            <person name="Albersmeier A."/>
            <person name="Kalinowski J."/>
            <person name="Ruckert C."/>
        </authorList>
    </citation>
    <scope>NUCLEOTIDE SEQUENCE</scope>
    <source>
        <strain evidence="8">CGMCC 1.15519</strain>
    </source>
</reference>
<evidence type="ECO:0000256" key="7">
    <source>
        <dbReference type="ARBA" id="ARBA00023033"/>
    </source>
</evidence>
<keyword evidence="9" id="KW-1185">Reference proteome</keyword>
<dbReference type="EMBL" id="BMJM01000012">
    <property type="protein sequence ID" value="GGE19578.1"/>
    <property type="molecule type" value="Genomic_DNA"/>
</dbReference>
<dbReference type="AlphaFoldDB" id="A0A917A0Y3"/>
<evidence type="ECO:0000256" key="4">
    <source>
        <dbReference type="ARBA" id="ARBA00022827"/>
    </source>
</evidence>
<comment type="similarity">
    <text evidence="2">Belongs to the FAD-binding monooxygenase family.</text>
</comment>
<protein>
    <submittedName>
        <fullName evidence="8">Cyclohexanone monooxygenase</fullName>
    </submittedName>
</protein>
<comment type="cofactor">
    <cofactor evidence="1">
        <name>FAD</name>
        <dbReference type="ChEBI" id="CHEBI:57692"/>
    </cofactor>
</comment>
<keyword evidence="5" id="KW-0521">NADP</keyword>
<evidence type="ECO:0000256" key="2">
    <source>
        <dbReference type="ARBA" id="ARBA00010139"/>
    </source>
</evidence>
<evidence type="ECO:0000256" key="6">
    <source>
        <dbReference type="ARBA" id="ARBA00023002"/>
    </source>
</evidence>
<keyword evidence="3" id="KW-0285">Flavoprotein</keyword>
<dbReference type="PRINTS" id="PR00411">
    <property type="entry name" value="PNDRDTASEI"/>
</dbReference>
<evidence type="ECO:0000256" key="5">
    <source>
        <dbReference type="ARBA" id="ARBA00022857"/>
    </source>
</evidence>
<evidence type="ECO:0000313" key="9">
    <source>
        <dbReference type="Proteomes" id="UP000635071"/>
    </source>
</evidence>
<dbReference type="GO" id="GO:0004497">
    <property type="term" value="F:monooxygenase activity"/>
    <property type="evidence" value="ECO:0007669"/>
    <property type="project" value="UniProtKB-KW"/>
</dbReference>
<dbReference type="PANTHER" id="PTHR43098">
    <property type="entry name" value="L-ORNITHINE N(5)-MONOOXYGENASE-RELATED"/>
    <property type="match status" value="1"/>
</dbReference>
<sequence>MVFRGSDMAQANRSFDVVIVGAGFAGMYMLHKLRGQGMTAIVFEAGGGVGGTWFWNRYPGARVDIRSLEYSFSFSEELENEWKWSEHYAPQPELLRYAEHVADRFDLKRDIVFNTRVEAAVFDEASNRWSVTTDGGDTVSAQHVVMATGSLSVPTNVDFAGIEDFGGTIYRTSQWPHEGVDFSGQRVGVIGTGSSAIQSIPLIAEQAAKMTVFQRTPNYSVPAHNGPIAEDVYADWTARRAEYRLAMKSTAGGFFNDPSEQLTLEAAPEHHATEFERRWQIGGFHILGAYADLGIDSEANKVAAAFAAEKIRSIVKDPAVADILTPKDYPWGTKRLCVDSNYYATFNRDNVELVDIKAAPIERITAGGVKTRDAEYSFDAIVLATGFDAMTGALDRIAITGRGGVRMKDRWAEGPRTYLGLMVSGFPNLFTVTGPGSPSVLTNMVTSIEQHVEWIADCLLWLRGRGAATIEATLEAENGWVDQVNEIAAGTLFPQANSWYMGANVPGKPRQFLPFAGGFGVYREICEEVVERGYEGFAVG</sequence>
<dbReference type="Gene3D" id="3.50.50.60">
    <property type="entry name" value="FAD/NAD(P)-binding domain"/>
    <property type="match status" value="3"/>
</dbReference>
<keyword evidence="4" id="KW-0274">FAD</keyword>
<evidence type="ECO:0000256" key="3">
    <source>
        <dbReference type="ARBA" id="ARBA00022630"/>
    </source>
</evidence>
<dbReference type="SUPFAM" id="SSF51905">
    <property type="entry name" value="FAD/NAD(P)-binding domain"/>
    <property type="match status" value="2"/>
</dbReference>
<dbReference type="PANTHER" id="PTHR43098:SF3">
    <property type="entry name" value="L-ORNITHINE N(5)-MONOOXYGENASE-RELATED"/>
    <property type="match status" value="1"/>
</dbReference>
<dbReference type="InterPro" id="IPR050775">
    <property type="entry name" value="FAD-binding_Monooxygenases"/>
</dbReference>
<accession>A0A917A0Y3</accession>
<keyword evidence="7 8" id="KW-0503">Monooxygenase</keyword>
<dbReference type="Proteomes" id="UP000635071">
    <property type="component" value="Unassembled WGS sequence"/>
</dbReference>
<dbReference type="Pfam" id="PF13738">
    <property type="entry name" value="Pyr_redox_3"/>
    <property type="match status" value="1"/>
</dbReference>
<comment type="caution">
    <text evidence="8">The sequence shown here is derived from an EMBL/GenBank/DDBJ whole genome shotgun (WGS) entry which is preliminary data.</text>
</comment>